<organism evidence="10 11">
    <name type="scientific">Streptomyces jeddahensis</name>
    <dbReference type="NCBI Taxonomy" id="1716141"/>
    <lineage>
        <taxon>Bacteria</taxon>
        <taxon>Bacillati</taxon>
        <taxon>Actinomycetota</taxon>
        <taxon>Actinomycetes</taxon>
        <taxon>Kitasatosporales</taxon>
        <taxon>Streptomycetaceae</taxon>
        <taxon>Streptomyces</taxon>
    </lineage>
</organism>
<dbReference type="InterPro" id="IPR009613">
    <property type="entry name" value="LMF"/>
</dbReference>
<keyword evidence="5 7" id="KW-1133">Transmembrane helix</keyword>
<keyword evidence="11" id="KW-1185">Reference proteome</keyword>
<evidence type="ECO:0000256" key="2">
    <source>
        <dbReference type="ARBA" id="ARBA00005512"/>
    </source>
</evidence>
<feature type="transmembrane region" description="Helical" evidence="7">
    <location>
        <begin position="71"/>
        <end position="88"/>
    </location>
</feature>
<evidence type="ECO:0000256" key="7">
    <source>
        <dbReference type="SAM" id="Phobius"/>
    </source>
</evidence>
<evidence type="ECO:0000256" key="1">
    <source>
        <dbReference type="ARBA" id="ARBA00004477"/>
    </source>
</evidence>
<gene>
    <name evidence="10" type="ORF">STSP_69550</name>
</gene>
<dbReference type="PANTHER" id="PTHR14463:SF10">
    <property type="entry name" value="LIPASE MATURATION FACTOR 1"/>
    <property type="match status" value="1"/>
</dbReference>
<evidence type="ECO:0000256" key="5">
    <source>
        <dbReference type="ARBA" id="ARBA00022989"/>
    </source>
</evidence>
<feature type="transmembrane region" description="Helical" evidence="7">
    <location>
        <begin position="287"/>
        <end position="310"/>
    </location>
</feature>
<keyword evidence="4" id="KW-0256">Endoplasmic reticulum</keyword>
<dbReference type="Pfam" id="PF25179">
    <property type="entry name" value="LMF1_C"/>
    <property type="match status" value="1"/>
</dbReference>
<proteinExistence type="inferred from homology"/>
<dbReference type="Proteomes" id="UP000077381">
    <property type="component" value="Unassembled WGS sequence"/>
</dbReference>
<comment type="subcellular location">
    <subcellularLocation>
        <location evidence="1">Endoplasmic reticulum membrane</location>
        <topology evidence="1">Multi-pass membrane protein</topology>
    </subcellularLocation>
</comment>
<comment type="caution">
    <text evidence="10">The sequence shown here is derived from an EMBL/GenBank/DDBJ whole genome shotgun (WGS) entry which is preliminary data.</text>
</comment>
<feature type="domain" description="Lipase maturation factor 1/2 C-terminal" evidence="9">
    <location>
        <begin position="329"/>
        <end position="469"/>
    </location>
</feature>
<accession>A0A177HFP4</accession>
<feature type="transmembrane region" description="Helical" evidence="7">
    <location>
        <begin position="94"/>
        <end position="113"/>
    </location>
</feature>
<dbReference type="OrthoDB" id="9793230at2"/>
<keyword evidence="3 7" id="KW-0812">Transmembrane</keyword>
<reference evidence="10 11" key="1">
    <citation type="submission" date="2015-12" db="EMBL/GenBank/DDBJ databases">
        <title>Genome sequence of Streptomyces sp. G25.</title>
        <authorList>
            <person name="Poehlein A."/>
            <person name="Roettig A."/>
            <person name="Hiessl S."/>
            <person name="Hauschild P."/>
            <person name="Schauer J."/>
            <person name="Madkour M.H."/>
            <person name="Al-Ansari A.M."/>
            <person name="Almakishah N.H."/>
            <person name="Steinbuechel A."/>
            <person name="Daniel R."/>
        </authorList>
    </citation>
    <scope>NUCLEOTIDE SEQUENCE [LARGE SCALE GENOMIC DNA]</scope>
    <source>
        <strain evidence="11">G25(2015)</strain>
    </source>
</reference>
<evidence type="ECO:0000259" key="8">
    <source>
        <dbReference type="Pfam" id="PF06762"/>
    </source>
</evidence>
<dbReference type="EMBL" id="LOHS01000177">
    <property type="protein sequence ID" value="OAH09782.1"/>
    <property type="molecule type" value="Genomic_DNA"/>
</dbReference>
<dbReference type="STRING" id="1716141.STSP_69550"/>
<dbReference type="InterPro" id="IPR057434">
    <property type="entry name" value="LMF1/2_N"/>
</dbReference>
<dbReference type="GO" id="GO:0051604">
    <property type="term" value="P:protein maturation"/>
    <property type="evidence" value="ECO:0007669"/>
    <property type="project" value="InterPro"/>
</dbReference>
<dbReference type="InterPro" id="IPR057433">
    <property type="entry name" value="LMF1/2_C"/>
</dbReference>
<feature type="transmembrane region" description="Helical" evidence="7">
    <location>
        <begin position="20"/>
        <end position="39"/>
    </location>
</feature>
<dbReference type="PATRIC" id="fig|1716141.3.peg.7359"/>
<evidence type="ECO:0000259" key="9">
    <source>
        <dbReference type="Pfam" id="PF25179"/>
    </source>
</evidence>
<evidence type="ECO:0000256" key="6">
    <source>
        <dbReference type="ARBA" id="ARBA00023136"/>
    </source>
</evidence>
<dbReference type="PANTHER" id="PTHR14463">
    <property type="entry name" value="LIPASE MATURATION FACTOR"/>
    <property type="match status" value="1"/>
</dbReference>
<feature type="domain" description="Lipase maturation factor 1/2 N-terminal" evidence="8">
    <location>
        <begin position="121"/>
        <end position="269"/>
    </location>
</feature>
<feature type="transmembrane region" description="Helical" evidence="7">
    <location>
        <begin position="244"/>
        <end position="267"/>
    </location>
</feature>
<dbReference type="Pfam" id="PF06762">
    <property type="entry name" value="LMF1"/>
    <property type="match status" value="1"/>
</dbReference>
<evidence type="ECO:0000313" key="10">
    <source>
        <dbReference type="EMBL" id="OAH09782.1"/>
    </source>
</evidence>
<evidence type="ECO:0000256" key="4">
    <source>
        <dbReference type="ARBA" id="ARBA00022824"/>
    </source>
</evidence>
<name>A0A177HFP4_9ACTN</name>
<sequence length="476" mass="54168">MEWFTDADYWLGRLGFQRGLAALYFVGFLSTLNQFRALIGERGLLPVPRFVAAVRVRQSPSIFHLHYSDRFFALVAWTGVALSAALAAGAADRVPLWACMLMWAALWLMYLSIVNVGQTWYAYMWESLLLEAGFLAIFLGNERTAPPVLMLWLLRWLLFRLEFGAGLIKIRGDRCWRDLTCLYYHHETQPMPGPLSWFFHRLPRPVHRVEVAANHVAQLGAPLALLTPQPVASVAAGFIIVTQLWLIASGNFAWLNWLTIVLALPAIDGGYAREVLPLPDPPAFPATPAWYVGVVLAVTVLVAVLSYWPVRNLLSRRQMMNFSFNPLHLVNTYGAFGSISRDRYEVVIEGTDEPEITDSTVWKEYRFKGKPGAVRRLAPQVAPYHLRLDWQMWFAALSPLYALSWFAPFIGRLLDNDPVTLKLLRGNPFPTTPPTYIRAQLYSYRFTDRHTLRKTHAWWERTLVGAYLPPVTKGPP</sequence>
<dbReference type="RefSeq" id="WP_067284900.1">
    <property type="nucleotide sequence ID" value="NZ_LOHS01000177.1"/>
</dbReference>
<dbReference type="AlphaFoldDB" id="A0A177HFP4"/>
<keyword evidence="6 7" id="KW-0472">Membrane</keyword>
<evidence type="ECO:0000256" key="3">
    <source>
        <dbReference type="ARBA" id="ARBA00022692"/>
    </source>
</evidence>
<comment type="similarity">
    <text evidence="2">Belongs to the lipase maturation factor family.</text>
</comment>
<protein>
    <recommendedName>
        <fullName evidence="12">Lipase maturation factor</fullName>
    </recommendedName>
</protein>
<evidence type="ECO:0008006" key="12">
    <source>
        <dbReference type="Google" id="ProtNLM"/>
    </source>
</evidence>
<evidence type="ECO:0000313" key="11">
    <source>
        <dbReference type="Proteomes" id="UP000077381"/>
    </source>
</evidence>